<organism evidence="2 3">
    <name type="scientific">Candidatus Yanofskybacteria bacterium RIFCSPHIGHO2_01_FULL_41_53</name>
    <dbReference type="NCBI Taxonomy" id="1802663"/>
    <lineage>
        <taxon>Bacteria</taxon>
        <taxon>Candidatus Yanofskyibacteriota</taxon>
    </lineage>
</organism>
<gene>
    <name evidence="2" type="ORF">A2650_02995</name>
</gene>
<feature type="domain" description="Methyltransferase type 12" evidence="1">
    <location>
        <begin position="45"/>
        <end position="128"/>
    </location>
</feature>
<proteinExistence type="predicted"/>
<protein>
    <recommendedName>
        <fullName evidence="1">Methyltransferase type 12 domain-containing protein</fullName>
    </recommendedName>
</protein>
<dbReference type="InterPro" id="IPR013217">
    <property type="entry name" value="Methyltransf_12"/>
</dbReference>
<dbReference type="Gene3D" id="3.40.50.150">
    <property type="entry name" value="Vaccinia Virus protein VP39"/>
    <property type="match status" value="1"/>
</dbReference>
<comment type="caution">
    <text evidence="2">The sequence shown here is derived from an EMBL/GenBank/DDBJ whole genome shotgun (WGS) entry which is preliminary data.</text>
</comment>
<sequence length="216" mass="25017">MFHKTQNKESLKIFLARMKGPLLTWVEQFLDLLEPHLTPSTTLNDIGCNVGQFYKGLVEKKIKIDYRGFDIEPIYLAQAKKIFPSAKNNFQILDITKETPPAADISVVSATLEHLENFSPALDHILASTKKIIIARTYLGEKQERDIMLKEHSQYPYPMNQYSFLDIFRTFAKYNFEAKIVRDRYTDSLPYYVPFETVPGQGLVRTQYVIVGRKTK</sequence>
<dbReference type="Pfam" id="PF08242">
    <property type="entry name" value="Methyltransf_12"/>
    <property type="match status" value="1"/>
</dbReference>
<accession>A0A1F8EJM9</accession>
<dbReference type="AlphaFoldDB" id="A0A1F8EJM9"/>
<dbReference type="SUPFAM" id="SSF53335">
    <property type="entry name" value="S-adenosyl-L-methionine-dependent methyltransferases"/>
    <property type="match status" value="1"/>
</dbReference>
<evidence type="ECO:0000313" key="3">
    <source>
        <dbReference type="Proteomes" id="UP000177117"/>
    </source>
</evidence>
<evidence type="ECO:0000259" key="1">
    <source>
        <dbReference type="Pfam" id="PF08242"/>
    </source>
</evidence>
<dbReference type="Proteomes" id="UP000177117">
    <property type="component" value="Unassembled WGS sequence"/>
</dbReference>
<name>A0A1F8EJM9_9BACT</name>
<reference evidence="2 3" key="1">
    <citation type="journal article" date="2016" name="Nat. Commun.">
        <title>Thousands of microbial genomes shed light on interconnected biogeochemical processes in an aquifer system.</title>
        <authorList>
            <person name="Anantharaman K."/>
            <person name="Brown C.T."/>
            <person name="Hug L.A."/>
            <person name="Sharon I."/>
            <person name="Castelle C.J."/>
            <person name="Probst A.J."/>
            <person name="Thomas B.C."/>
            <person name="Singh A."/>
            <person name="Wilkins M.J."/>
            <person name="Karaoz U."/>
            <person name="Brodie E.L."/>
            <person name="Williams K.H."/>
            <person name="Hubbard S.S."/>
            <person name="Banfield J.F."/>
        </authorList>
    </citation>
    <scope>NUCLEOTIDE SEQUENCE [LARGE SCALE GENOMIC DNA]</scope>
</reference>
<evidence type="ECO:0000313" key="2">
    <source>
        <dbReference type="EMBL" id="OGN00828.1"/>
    </source>
</evidence>
<dbReference type="InterPro" id="IPR029063">
    <property type="entry name" value="SAM-dependent_MTases_sf"/>
</dbReference>
<dbReference type="EMBL" id="MGJD01000014">
    <property type="protein sequence ID" value="OGN00828.1"/>
    <property type="molecule type" value="Genomic_DNA"/>
</dbReference>